<dbReference type="InterPro" id="IPR004480">
    <property type="entry name" value="Monothiol_GRX-rel"/>
</dbReference>
<evidence type="ECO:0000256" key="1">
    <source>
        <dbReference type="ARBA" id="ARBA00008983"/>
    </source>
</evidence>
<feature type="region of interest" description="Disordered" evidence="5">
    <location>
        <begin position="21"/>
        <end position="41"/>
    </location>
</feature>
<comment type="caution">
    <text evidence="7">The sequence shown here is derived from an EMBL/GenBank/DDBJ whole genome shotgun (WGS) entry which is preliminary data.</text>
</comment>
<keyword evidence="8" id="KW-1185">Reference proteome</keyword>
<keyword evidence="2" id="KW-0479">Metal-binding</keyword>
<dbReference type="NCBIfam" id="TIGR00365">
    <property type="entry name" value="Grx4 family monothiol glutaredoxin"/>
    <property type="match status" value="1"/>
</dbReference>
<organism evidence="7 8">
    <name type="scientific">Salix udensis</name>
    <dbReference type="NCBI Taxonomy" id="889485"/>
    <lineage>
        <taxon>Eukaryota</taxon>
        <taxon>Viridiplantae</taxon>
        <taxon>Streptophyta</taxon>
        <taxon>Embryophyta</taxon>
        <taxon>Tracheophyta</taxon>
        <taxon>Spermatophyta</taxon>
        <taxon>Magnoliopsida</taxon>
        <taxon>eudicotyledons</taxon>
        <taxon>Gunneridae</taxon>
        <taxon>Pentapetalae</taxon>
        <taxon>rosids</taxon>
        <taxon>fabids</taxon>
        <taxon>Malpighiales</taxon>
        <taxon>Salicaceae</taxon>
        <taxon>Saliceae</taxon>
        <taxon>Salix</taxon>
    </lineage>
</organism>
<evidence type="ECO:0000259" key="6">
    <source>
        <dbReference type="Pfam" id="PF00462"/>
    </source>
</evidence>
<dbReference type="FunFam" id="3.40.30.10:FF:000012">
    <property type="entry name" value="Monothiol glutaredoxin"/>
    <property type="match status" value="1"/>
</dbReference>
<keyword evidence="3" id="KW-0408">Iron</keyword>
<dbReference type="GO" id="GO:0051536">
    <property type="term" value="F:iron-sulfur cluster binding"/>
    <property type="evidence" value="ECO:0007669"/>
    <property type="project" value="UniProtKB-KW"/>
</dbReference>
<dbReference type="GO" id="GO:0005634">
    <property type="term" value="C:nucleus"/>
    <property type="evidence" value="ECO:0007669"/>
    <property type="project" value="TreeGrafter"/>
</dbReference>
<evidence type="ECO:0000256" key="4">
    <source>
        <dbReference type="ARBA" id="ARBA00023014"/>
    </source>
</evidence>
<keyword evidence="4" id="KW-0411">Iron-sulfur</keyword>
<sequence length="199" mass="22339">MHESGELREVFRDHGIDTIDSVDPKVSGSENGKGGITQSTGLSTTLTSRLESLVNSNPVMLFMKGKPTEPKCGFSGKVVAILQEEKVTFESFDILTDEEVRQGLKVYSNWSSYPQLYIKGELIGGSDIVLEMQKSGELKRILVEKGIIQKETPEDRLKSLITSSPVMLFMKGNPRNPQMWFQLQSCECPEGEWCQFWVL</sequence>
<dbReference type="EMBL" id="JAPFFJ010000011">
    <property type="protein sequence ID" value="KAJ6416585.1"/>
    <property type="molecule type" value="Genomic_DNA"/>
</dbReference>
<gene>
    <name evidence="7" type="ORF">OIU84_002445</name>
</gene>
<dbReference type="Gene3D" id="3.40.30.10">
    <property type="entry name" value="Glutaredoxin"/>
    <property type="match status" value="1"/>
</dbReference>
<dbReference type="Pfam" id="PF00462">
    <property type="entry name" value="Glutaredoxin"/>
    <property type="match status" value="1"/>
</dbReference>
<dbReference type="InterPro" id="IPR036249">
    <property type="entry name" value="Thioredoxin-like_sf"/>
</dbReference>
<name>A0AAD6K421_9ROSI</name>
<comment type="similarity">
    <text evidence="1">Belongs to the glutaredoxin family. CGFS subfamily.</text>
</comment>
<dbReference type="GO" id="GO:0005829">
    <property type="term" value="C:cytosol"/>
    <property type="evidence" value="ECO:0007669"/>
    <property type="project" value="TreeGrafter"/>
</dbReference>
<protein>
    <recommendedName>
        <fullName evidence="6">Glutaredoxin domain-containing protein</fullName>
    </recommendedName>
</protein>
<dbReference type="InterPro" id="IPR033658">
    <property type="entry name" value="GRX_PICOT-like"/>
</dbReference>
<dbReference type="SUPFAM" id="SSF52833">
    <property type="entry name" value="Thioredoxin-like"/>
    <property type="match status" value="1"/>
</dbReference>
<evidence type="ECO:0000256" key="2">
    <source>
        <dbReference type="ARBA" id="ARBA00022723"/>
    </source>
</evidence>
<evidence type="ECO:0000313" key="8">
    <source>
        <dbReference type="Proteomes" id="UP001162972"/>
    </source>
</evidence>
<dbReference type="AlphaFoldDB" id="A0AAD6K421"/>
<evidence type="ECO:0000256" key="5">
    <source>
        <dbReference type="SAM" id="MobiDB-lite"/>
    </source>
</evidence>
<feature type="domain" description="Glutaredoxin" evidence="6">
    <location>
        <begin position="59"/>
        <end position="123"/>
    </location>
</feature>
<proteinExistence type="inferred from homology"/>
<dbReference type="CDD" id="cd03028">
    <property type="entry name" value="GRX_PICOT_like"/>
    <property type="match status" value="1"/>
</dbReference>
<evidence type="ECO:0000256" key="3">
    <source>
        <dbReference type="ARBA" id="ARBA00023004"/>
    </source>
</evidence>
<dbReference type="GO" id="GO:0046872">
    <property type="term" value="F:metal ion binding"/>
    <property type="evidence" value="ECO:0007669"/>
    <property type="project" value="UniProtKB-KW"/>
</dbReference>
<dbReference type="PANTHER" id="PTHR10293:SF73">
    <property type="entry name" value="GLUTAREDOXIN-3"/>
    <property type="match status" value="1"/>
</dbReference>
<reference evidence="7 8" key="1">
    <citation type="journal article" date="2023" name="Int. J. Mol. Sci.">
        <title>De Novo Assembly and Annotation of 11 Diverse Shrub Willow (Salix) Genomes Reveals Novel Gene Organization in Sex-Linked Regions.</title>
        <authorList>
            <person name="Hyden B."/>
            <person name="Feng K."/>
            <person name="Yates T.B."/>
            <person name="Jawdy S."/>
            <person name="Cereghino C."/>
            <person name="Smart L.B."/>
            <person name="Muchero W."/>
        </authorList>
    </citation>
    <scope>NUCLEOTIDE SEQUENCE [LARGE SCALE GENOMIC DNA]</scope>
    <source>
        <tissue evidence="7">Shoot tip</tissue>
    </source>
</reference>
<evidence type="ECO:0000313" key="7">
    <source>
        <dbReference type="EMBL" id="KAJ6416585.1"/>
    </source>
</evidence>
<dbReference type="PANTHER" id="PTHR10293">
    <property type="entry name" value="GLUTAREDOXIN FAMILY MEMBER"/>
    <property type="match status" value="1"/>
</dbReference>
<dbReference type="GO" id="GO:0006879">
    <property type="term" value="P:intracellular iron ion homeostasis"/>
    <property type="evidence" value="ECO:0007669"/>
    <property type="project" value="TreeGrafter"/>
</dbReference>
<dbReference type="Proteomes" id="UP001162972">
    <property type="component" value="Chromosome 11"/>
</dbReference>
<dbReference type="InterPro" id="IPR002109">
    <property type="entry name" value="Glutaredoxin"/>
</dbReference>
<accession>A0AAD6K421</accession>
<dbReference type="PROSITE" id="PS51354">
    <property type="entry name" value="GLUTAREDOXIN_2"/>
    <property type="match status" value="1"/>
</dbReference>